<name>A0ABT6AZJ1_9BURK</name>
<evidence type="ECO:0000256" key="1">
    <source>
        <dbReference type="SAM" id="MobiDB-lite"/>
    </source>
</evidence>
<dbReference type="EMBL" id="JARJLM010000558">
    <property type="protein sequence ID" value="MDF3838025.1"/>
    <property type="molecule type" value="Genomic_DNA"/>
</dbReference>
<sequence>MQRLGCDSRFIARWSRRFLAERLAGLYARHPGRVIENQPFVMRGNEAPRARAAHARLPPAFALSRYWQADRALAIDPDRSCGYAPGWQQIRACPTSSSPGALHSGVSRAIRSQTDGVQAA</sequence>
<gene>
    <name evidence="2" type="ORF">P3W85_34595</name>
</gene>
<comment type="caution">
    <text evidence="2">The sequence shown here is derived from an EMBL/GenBank/DDBJ whole genome shotgun (WGS) entry which is preliminary data.</text>
</comment>
<keyword evidence="3" id="KW-1185">Reference proteome</keyword>
<dbReference type="Proteomes" id="UP001216674">
    <property type="component" value="Unassembled WGS sequence"/>
</dbReference>
<reference evidence="2 3" key="1">
    <citation type="submission" date="2023-03" db="EMBL/GenBank/DDBJ databases">
        <title>Draft assemblies of triclosan tolerant bacteria isolated from returned activated sludge.</title>
        <authorList>
            <person name="Van Hamelsveld S."/>
        </authorList>
    </citation>
    <scope>NUCLEOTIDE SEQUENCE [LARGE SCALE GENOMIC DNA]</scope>
    <source>
        <strain evidence="2 3">GW210010_S58</strain>
    </source>
</reference>
<protein>
    <recommendedName>
        <fullName evidence="4">Mobile element protein</fullName>
    </recommendedName>
</protein>
<evidence type="ECO:0000313" key="3">
    <source>
        <dbReference type="Proteomes" id="UP001216674"/>
    </source>
</evidence>
<feature type="region of interest" description="Disordered" evidence="1">
    <location>
        <begin position="95"/>
        <end position="120"/>
    </location>
</feature>
<accession>A0ABT6AZJ1</accession>
<evidence type="ECO:0008006" key="4">
    <source>
        <dbReference type="Google" id="ProtNLM"/>
    </source>
</evidence>
<proteinExistence type="predicted"/>
<organism evidence="2 3">
    <name type="scientific">Cupriavidus basilensis</name>
    <dbReference type="NCBI Taxonomy" id="68895"/>
    <lineage>
        <taxon>Bacteria</taxon>
        <taxon>Pseudomonadati</taxon>
        <taxon>Pseudomonadota</taxon>
        <taxon>Betaproteobacteria</taxon>
        <taxon>Burkholderiales</taxon>
        <taxon>Burkholderiaceae</taxon>
        <taxon>Cupriavidus</taxon>
    </lineage>
</organism>
<evidence type="ECO:0000313" key="2">
    <source>
        <dbReference type="EMBL" id="MDF3838025.1"/>
    </source>
</evidence>
<feature type="compositionally biased region" description="Polar residues" evidence="1">
    <location>
        <begin position="110"/>
        <end position="120"/>
    </location>
</feature>